<feature type="region of interest" description="Disordered" evidence="1">
    <location>
        <begin position="955"/>
        <end position="1005"/>
    </location>
</feature>
<feature type="compositionally biased region" description="Polar residues" evidence="1">
    <location>
        <begin position="1040"/>
        <end position="1061"/>
    </location>
</feature>
<dbReference type="EMBL" id="CAXLJL010000589">
    <property type="protein sequence ID" value="CAL5139109.1"/>
    <property type="molecule type" value="Genomic_DNA"/>
</dbReference>
<feature type="region of interest" description="Disordered" evidence="1">
    <location>
        <begin position="1120"/>
        <end position="1147"/>
    </location>
</feature>
<name>A0AAV2TS74_CALDB</name>
<feature type="region of interest" description="Disordered" evidence="1">
    <location>
        <begin position="851"/>
        <end position="876"/>
    </location>
</feature>
<feature type="region of interest" description="Disordered" evidence="1">
    <location>
        <begin position="691"/>
        <end position="741"/>
    </location>
</feature>
<feature type="compositionally biased region" description="Low complexity" evidence="1">
    <location>
        <begin position="1699"/>
        <end position="1712"/>
    </location>
</feature>
<reference evidence="3" key="1">
    <citation type="submission" date="2024-06" db="EMBL/GenBank/DDBJ databases">
        <authorList>
            <person name="Liu X."/>
            <person name="Lenzi L."/>
            <person name="Haldenby T S."/>
            <person name="Uol C."/>
        </authorList>
    </citation>
    <scope>NUCLEOTIDE SEQUENCE</scope>
</reference>
<feature type="region of interest" description="Disordered" evidence="1">
    <location>
        <begin position="1542"/>
        <end position="1573"/>
    </location>
</feature>
<proteinExistence type="predicted"/>
<evidence type="ECO:0000313" key="3">
    <source>
        <dbReference type="EMBL" id="CAL5139109.1"/>
    </source>
</evidence>
<feature type="region of interest" description="Disordered" evidence="1">
    <location>
        <begin position="756"/>
        <end position="779"/>
    </location>
</feature>
<feature type="region of interest" description="Disordered" evidence="1">
    <location>
        <begin position="1017"/>
        <end position="1061"/>
    </location>
</feature>
<feature type="compositionally biased region" description="Low complexity" evidence="1">
    <location>
        <begin position="956"/>
        <end position="970"/>
    </location>
</feature>
<dbReference type="Pfam" id="PF11265">
    <property type="entry name" value="Med25_VWA"/>
    <property type="match status" value="1"/>
</dbReference>
<feature type="compositionally biased region" description="Low complexity" evidence="1">
    <location>
        <begin position="1120"/>
        <end position="1130"/>
    </location>
</feature>
<accession>A0AAV2TS74</accession>
<feature type="compositionally biased region" description="Polar residues" evidence="1">
    <location>
        <begin position="1559"/>
        <end position="1573"/>
    </location>
</feature>
<feature type="region of interest" description="Disordered" evidence="1">
    <location>
        <begin position="895"/>
        <end position="936"/>
    </location>
</feature>
<feature type="region of interest" description="Disordered" evidence="1">
    <location>
        <begin position="1685"/>
        <end position="1728"/>
    </location>
</feature>
<feature type="compositionally biased region" description="Polar residues" evidence="1">
    <location>
        <begin position="851"/>
        <end position="864"/>
    </location>
</feature>
<feature type="compositionally biased region" description="Polar residues" evidence="1">
    <location>
        <begin position="912"/>
        <end position="936"/>
    </location>
</feature>
<dbReference type="InterPro" id="IPR021419">
    <property type="entry name" value="Mediator_Med25_VWA"/>
</dbReference>
<organism evidence="3 4">
    <name type="scientific">Calicophoron daubneyi</name>
    <name type="common">Rumen fluke</name>
    <name type="synonym">Paramphistomum daubneyi</name>
    <dbReference type="NCBI Taxonomy" id="300641"/>
    <lineage>
        <taxon>Eukaryota</taxon>
        <taxon>Metazoa</taxon>
        <taxon>Spiralia</taxon>
        <taxon>Lophotrochozoa</taxon>
        <taxon>Platyhelminthes</taxon>
        <taxon>Trematoda</taxon>
        <taxon>Digenea</taxon>
        <taxon>Plagiorchiida</taxon>
        <taxon>Pronocephalata</taxon>
        <taxon>Paramphistomoidea</taxon>
        <taxon>Paramphistomidae</taxon>
        <taxon>Calicophoron</taxon>
    </lineage>
</organism>
<evidence type="ECO:0000313" key="4">
    <source>
        <dbReference type="Proteomes" id="UP001497525"/>
    </source>
</evidence>
<feature type="compositionally biased region" description="Low complexity" evidence="1">
    <location>
        <begin position="729"/>
        <end position="741"/>
    </location>
</feature>
<feature type="region of interest" description="Disordered" evidence="1">
    <location>
        <begin position="1497"/>
        <end position="1518"/>
    </location>
</feature>
<feature type="region of interest" description="Disordered" evidence="1">
    <location>
        <begin position="1579"/>
        <end position="1598"/>
    </location>
</feature>
<comment type="caution">
    <text evidence="3">The sequence shown here is derived from an EMBL/GenBank/DDBJ whole genome shotgun (WGS) entry which is preliminary data.</text>
</comment>
<protein>
    <recommendedName>
        <fullName evidence="2">Mediator of RNA polymerase II transcription subunit 25 von Willebrand factor type A domain-containing protein</fullName>
    </recommendedName>
</protein>
<feature type="domain" description="Mediator of RNA polymerase II transcription subunit 25 von Willebrand factor type A" evidence="2">
    <location>
        <begin position="451"/>
        <end position="631"/>
    </location>
</feature>
<evidence type="ECO:0000259" key="2">
    <source>
        <dbReference type="Pfam" id="PF11265"/>
    </source>
</evidence>
<feature type="compositionally biased region" description="Low complexity" evidence="1">
    <location>
        <begin position="691"/>
        <end position="709"/>
    </location>
</feature>
<feature type="compositionally biased region" description="Polar residues" evidence="1">
    <location>
        <begin position="1135"/>
        <end position="1144"/>
    </location>
</feature>
<gene>
    <name evidence="3" type="ORF">CDAUBV1_LOCUS14154</name>
</gene>
<dbReference type="Proteomes" id="UP001497525">
    <property type="component" value="Unassembled WGS sequence"/>
</dbReference>
<sequence length="1841" mass="198940">MINEGNGLSNLEAVHISKEADIVNIDLMFFGPKTLIPNVEDPPARPFSNPSKLDDPEAFQLPNGVNPPADLLHLKFIRSSSAPNITLTHSSMYDLHTQPCYSNRILENLSHEPASTVTSTSPFFIDGIHEEPSINGCLPLDPRYSPEKENEWTSSSADFSLYFPTNAVSSACSSVVDPYVPSVSTQLAITPNKQAETVFDIDQMPSVENQNRMRLKRPHSAIDRSAELSTVDDGSVRPLSAPKRISEEHDSVCDLLADGNTVSFTAEDPTKVVSRPSISLPKSTLEALVASNSPLMFFPTGFSADADHKTSQLCDFLSASSEKSHPSPIDGFENCSADYNLDLGSNGPDFLTAEVESDALNANSSNSVSSSKSLVSLDLNETSLKGVEVRGSPKSNLSDLVVSSDAVTEVSNSAASQLNDFVKAMRSYAAELCPVDCVILVERCRPFNCDTHFMKYFRDQYLRPILSNLNGGPPLNADFGRDAYTSLYSLHGYYWRKPLSFTTWVPDTPIIYRILKRIESIQNEERHASEHTDATNGTPGHELLEVAVRAFDAIDKARRGLCKQVRRHLILLAVSPISLEELKKEDKLCLSDSESSANMGPLTNLRKRGVALSVFSPVRSESLPQLCELVNGAPSSLFYDRRWQTVVLSAKLLKGDSPDRRIVGPLAAAFHAQAESELALIEQRQLQQKHLQQQQHQQQQQQQQGQQQQVPNPPLVNGGHQQTVGGFNRVSPSSPRQQPSRQLNSYVANNQVMASNTSPGAAQEPTYRSHSGKTNVNNALSPVSVPYQYGVIESPMSQNYRTLRNSGQPCSQQPGSTPPGYVARSGMVRVNSESSRQLEPQIQQHVSVPCNSLSAGHSGPNSVDQAPGSVYGSDSVATPQGLSAGLMSPQQCYGAGQMSSQLHSPAGMGPNTVVNGQNSMQSVPPSTHTPGSQYVSGSNQVYQYQASNYDISGLRSNSVAPSSPNSSQASFRPPSNAASPGANFGPYVSTAGLPSPSAARPSTRQYSPQLTMHNQALSQARHTSPHPGAQPIRAHHLVSPDNSSGSNSRPNSMTPTNFVSTGAVGCSQQQFMNNSPITNATSRTVPYQNSHSVAVSSFSAYDSPSFRSCGPAATACSTYATSSQTTTISSRPEEYSTSGLSGPNSHRGMVGADVNLQRVDTVCYQPACPPQMPLIQSGRHQQPSPLDQSNCGRTFMWEGEAQLAESATVPVPARLNMRLILEQPASRDLSHANMQLWGHVAHLSVIHAHRDSLMVQRLCSPLPSGFILARVLVDVPQPEEAGTLVAALSTRVSQVALPLGILSPPPSSLPTPFPPGSIAFACLIYNPKRNRIYGLIPSDSEQFRQDVATKLYAKPVSTASGELTNGPSAQRPYLSSGVMSTRPTMNQEAEPGVNRMGGNMTGSNAPSSFFVANTGPSYGSNQRSVGPMNPGDRGPMEVPITCLTQSCPTQHANYQQGNLINQQQTSGQLNPMIANAKAQAPTQPNVQCMQRSTPSPICQREMMGSSSQSDPQPPPQWITSQQADQYMHPSQGQPMLPFQHQARSLKSNLQQQQQQQQQNMTQFSQRPSHEQQYASFQTQYRAPNDRMVPGSATGGGHMQQGTIVQAGIMNEPMVGSEQALQRNSPQQQGLSVNMSQAQLRFLPANSTFQGMPSVPSSYQMNDMTSQISNSATSSYVPMQAFGPQRSGFQSQTQHHLSHTNNSNINFNTASNNYHSRNVPPGSMSNSSSYRFMSGSSSMGFMPQQSGSTSKHQQHLGMSQMNAPGFSTIAARPQPGTMSVSGVVVDNSMASAQQSGHFSIPSQDIQQQRMLQAPMYGSVRLQQQQQHSAYDSCGAAGGPGFF</sequence>
<evidence type="ECO:0000256" key="1">
    <source>
        <dbReference type="SAM" id="MobiDB-lite"/>
    </source>
</evidence>